<evidence type="ECO:0000256" key="3">
    <source>
        <dbReference type="ARBA" id="ARBA00023136"/>
    </source>
</evidence>
<dbReference type="InterPro" id="IPR036179">
    <property type="entry name" value="Ig-like_dom_sf"/>
</dbReference>
<feature type="domain" description="Ig-like" evidence="5">
    <location>
        <begin position="57"/>
        <end position="154"/>
    </location>
</feature>
<dbReference type="CDD" id="cd00096">
    <property type="entry name" value="Ig"/>
    <property type="match status" value="1"/>
</dbReference>
<dbReference type="InterPro" id="IPR013783">
    <property type="entry name" value="Ig-like_fold"/>
</dbReference>
<evidence type="ECO:0000256" key="2">
    <source>
        <dbReference type="ARBA" id="ARBA00022729"/>
    </source>
</evidence>
<evidence type="ECO:0000313" key="6">
    <source>
        <dbReference type="EMBL" id="JAI06741.1"/>
    </source>
</evidence>
<name>A0A0E9XY37_ANGAN</name>
<reference evidence="6" key="2">
    <citation type="journal article" date="2015" name="Fish Shellfish Immunol.">
        <title>Early steps in the European eel (Anguilla anguilla)-Vibrio vulnificus interaction in the gills: Role of the RtxA13 toxin.</title>
        <authorList>
            <person name="Callol A."/>
            <person name="Pajuelo D."/>
            <person name="Ebbesson L."/>
            <person name="Teles M."/>
            <person name="MacKenzie S."/>
            <person name="Amaro C."/>
        </authorList>
    </citation>
    <scope>NUCLEOTIDE SEQUENCE</scope>
</reference>
<keyword evidence="2" id="KW-0732">Signal</keyword>
<dbReference type="GO" id="GO:0016020">
    <property type="term" value="C:membrane"/>
    <property type="evidence" value="ECO:0007669"/>
    <property type="project" value="UniProtKB-SubCell"/>
</dbReference>
<organism evidence="6">
    <name type="scientific">Anguilla anguilla</name>
    <name type="common">European freshwater eel</name>
    <name type="synonym">Muraena anguilla</name>
    <dbReference type="NCBI Taxonomy" id="7936"/>
    <lineage>
        <taxon>Eukaryota</taxon>
        <taxon>Metazoa</taxon>
        <taxon>Chordata</taxon>
        <taxon>Craniata</taxon>
        <taxon>Vertebrata</taxon>
        <taxon>Euteleostomi</taxon>
        <taxon>Actinopterygii</taxon>
        <taxon>Neopterygii</taxon>
        <taxon>Teleostei</taxon>
        <taxon>Anguilliformes</taxon>
        <taxon>Anguillidae</taxon>
        <taxon>Anguilla</taxon>
    </lineage>
</organism>
<dbReference type="InterPro" id="IPR007110">
    <property type="entry name" value="Ig-like_dom"/>
</dbReference>
<comment type="subcellular location">
    <subcellularLocation>
        <location evidence="1">Membrane</location>
    </subcellularLocation>
</comment>
<reference evidence="6" key="1">
    <citation type="submission" date="2014-11" db="EMBL/GenBank/DDBJ databases">
        <authorList>
            <person name="Amaro Gonzalez C."/>
        </authorList>
    </citation>
    <scope>NUCLEOTIDE SEQUENCE</scope>
</reference>
<keyword evidence="3" id="KW-0472">Membrane</keyword>
<evidence type="ECO:0000256" key="4">
    <source>
        <dbReference type="ARBA" id="ARBA00023180"/>
    </source>
</evidence>
<dbReference type="InterPro" id="IPR015631">
    <property type="entry name" value="CD2/SLAM_rcpt"/>
</dbReference>
<keyword evidence="4" id="KW-0325">Glycoprotein</keyword>
<dbReference type="Gene3D" id="2.60.40.10">
    <property type="entry name" value="Immunoglobulins"/>
    <property type="match status" value="2"/>
</dbReference>
<evidence type="ECO:0000259" key="5">
    <source>
        <dbReference type="PROSITE" id="PS50835"/>
    </source>
</evidence>
<dbReference type="AlphaFoldDB" id="A0A0E9XY37"/>
<protein>
    <recommendedName>
        <fullName evidence="5">Ig-like domain-containing protein</fullName>
    </recommendedName>
</protein>
<dbReference type="SUPFAM" id="SSF48726">
    <property type="entry name" value="Immunoglobulin"/>
    <property type="match status" value="1"/>
</dbReference>
<dbReference type="PANTHER" id="PTHR12080:SF55">
    <property type="entry name" value="LYMPHOCYTE FUNCTION-ASSOCIATED ANTIGEN 3"/>
    <property type="match status" value="1"/>
</dbReference>
<dbReference type="PANTHER" id="PTHR12080">
    <property type="entry name" value="SIGNALING LYMPHOCYTIC ACTIVATION MOLECULE"/>
    <property type="match status" value="1"/>
</dbReference>
<proteinExistence type="predicted"/>
<dbReference type="EMBL" id="GBXM01001837">
    <property type="protein sequence ID" value="JAI06741.1"/>
    <property type="molecule type" value="Transcribed_RNA"/>
</dbReference>
<accession>A0A0E9XY37</accession>
<dbReference type="PROSITE" id="PS50835">
    <property type="entry name" value="IG_LIKE"/>
    <property type="match status" value="1"/>
</dbReference>
<evidence type="ECO:0000256" key="1">
    <source>
        <dbReference type="ARBA" id="ARBA00004370"/>
    </source>
</evidence>
<sequence>MYSSKVIGRVLGGKLLPLDDPEYKGRVHWDSRTGLFSLSGLRLYDSGVYTVEKNDEPRSVSTFNLTVWKGDVPVSKPSVTFISKEYPCTLKCTVENGTKGTLFWYRDSEKNPQGGSPFSIAPHWDQIQAALGRGNYTCEANNSVSNDKTSVNLEDHCRGGAAGIWQTEGSKMWSLCLVLIVMLCSRLV</sequence>